<dbReference type="InterPro" id="IPR013024">
    <property type="entry name" value="GGCT-like"/>
</dbReference>
<dbReference type="InterPro" id="IPR036568">
    <property type="entry name" value="GGCT-like_sf"/>
</dbReference>
<dbReference type="PANTHER" id="PTHR12935">
    <property type="entry name" value="GAMMA-GLUTAMYLCYCLOTRANSFERASE"/>
    <property type="match status" value="1"/>
</dbReference>
<feature type="active site" description="Proton acceptor" evidence="2">
    <location>
        <position position="118"/>
    </location>
</feature>
<dbReference type="CDD" id="cd06661">
    <property type="entry name" value="GGCT_like"/>
    <property type="match status" value="1"/>
</dbReference>
<evidence type="ECO:0000256" key="1">
    <source>
        <dbReference type="ARBA" id="ARBA00023239"/>
    </source>
</evidence>
<comment type="caution">
    <text evidence="5">The sequence shown here is derived from an EMBL/GenBank/DDBJ whole genome shotgun (WGS) entry which is preliminary data.</text>
</comment>
<name>A0A176S6K6_9GAMM</name>
<protein>
    <submittedName>
        <fullName evidence="5">AIG2 family protein</fullName>
    </submittedName>
</protein>
<accession>A0A176S6K6</accession>
<evidence type="ECO:0000313" key="5">
    <source>
        <dbReference type="EMBL" id="OAD23665.1"/>
    </source>
</evidence>
<dbReference type="SUPFAM" id="SSF110857">
    <property type="entry name" value="Gamma-glutamyl cyclotransferase-like"/>
    <property type="match status" value="1"/>
</dbReference>
<dbReference type="InterPro" id="IPR009288">
    <property type="entry name" value="AIG2-like_dom"/>
</dbReference>
<proteinExistence type="predicted"/>
<dbReference type="AlphaFoldDB" id="A0A176S6K6"/>
<gene>
    <name evidence="5" type="ORF">THIOM_000494</name>
</gene>
<evidence type="ECO:0000256" key="3">
    <source>
        <dbReference type="PIRSR" id="PIRSR617939-2"/>
    </source>
</evidence>
<sequence>MRVALERVEQLYTESRAWLADENLKVVDTHVDILEQMNKKRYFAYGSNMNPERMRKRMGYLPPSRKAVLQDYSLIFNKISSKNPNEGVANIIPLADCFVSGILYEVTDQDLAKLDEYEGVPTNYIRHIVKIECEGELMNALTYIAVRVKDGLKPSRDYLNHLLAAKEYLSEDYYQQLANTSCA</sequence>
<dbReference type="PANTHER" id="PTHR12935:SF0">
    <property type="entry name" value="GAMMA-GLUTAMYLCYCLOTRANSFERASE"/>
    <property type="match status" value="1"/>
</dbReference>
<dbReference type="GO" id="GO:0003839">
    <property type="term" value="F:gamma-glutamylcyclotransferase activity"/>
    <property type="evidence" value="ECO:0007669"/>
    <property type="project" value="InterPro"/>
</dbReference>
<feature type="binding site" evidence="3">
    <location>
        <begin position="42"/>
        <end position="47"/>
    </location>
    <ligand>
        <name>substrate</name>
    </ligand>
</feature>
<organism evidence="5 6">
    <name type="scientific">Candidatus Thiomargarita nelsonii</name>
    <dbReference type="NCBI Taxonomy" id="1003181"/>
    <lineage>
        <taxon>Bacteria</taxon>
        <taxon>Pseudomonadati</taxon>
        <taxon>Pseudomonadota</taxon>
        <taxon>Gammaproteobacteria</taxon>
        <taxon>Thiotrichales</taxon>
        <taxon>Thiotrichaceae</taxon>
        <taxon>Thiomargarita</taxon>
    </lineage>
</organism>
<dbReference type="Proteomes" id="UP000076962">
    <property type="component" value="Unassembled WGS sequence"/>
</dbReference>
<dbReference type="EMBL" id="LUTY01000228">
    <property type="protein sequence ID" value="OAD23665.1"/>
    <property type="molecule type" value="Genomic_DNA"/>
</dbReference>
<reference evidence="5 6" key="1">
    <citation type="submission" date="2016-05" db="EMBL/GenBank/DDBJ databases">
        <title>Single-cell genome of chain-forming Candidatus Thiomargarita nelsonii and comparison to other large sulfur-oxidizing bacteria.</title>
        <authorList>
            <person name="Winkel M."/>
            <person name="Salman V."/>
            <person name="Woyke T."/>
            <person name="Schulz-Vogt H."/>
            <person name="Richter M."/>
            <person name="Flood B."/>
            <person name="Bailey J."/>
            <person name="Amann R."/>
            <person name="Mussmann M."/>
        </authorList>
    </citation>
    <scope>NUCLEOTIDE SEQUENCE [LARGE SCALE GENOMIC DNA]</scope>
    <source>
        <strain evidence="5 6">THI036</strain>
    </source>
</reference>
<feature type="non-terminal residue" evidence="5">
    <location>
        <position position="183"/>
    </location>
</feature>
<evidence type="ECO:0000313" key="6">
    <source>
        <dbReference type="Proteomes" id="UP000076962"/>
    </source>
</evidence>
<evidence type="ECO:0000256" key="2">
    <source>
        <dbReference type="PIRSR" id="PIRSR617939-1"/>
    </source>
</evidence>
<evidence type="ECO:0000259" key="4">
    <source>
        <dbReference type="Pfam" id="PF06094"/>
    </source>
</evidence>
<dbReference type="Pfam" id="PF06094">
    <property type="entry name" value="GGACT"/>
    <property type="match status" value="1"/>
</dbReference>
<dbReference type="Gene3D" id="3.10.490.10">
    <property type="entry name" value="Gamma-glutamyl cyclotransferase-like"/>
    <property type="match status" value="1"/>
</dbReference>
<dbReference type="InterPro" id="IPR017939">
    <property type="entry name" value="G-Glutamylcylcotransferase"/>
</dbReference>
<keyword evidence="1" id="KW-0456">Lyase</keyword>
<feature type="domain" description="Gamma-glutamylcyclotransferase AIG2-like" evidence="4">
    <location>
        <begin position="42"/>
        <end position="149"/>
    </location>
</feature>
<keyword evidence="6" id="KW-1185">Reference proteome</keyword>